<dbReference type="PANTHER" id="PTHR33112">
    <property type="entry name" value="DOMAIN PROTEIN, PUTATIVE-RELATED"/>
    <property type="match status" value="1"/>
</dbReference>
<feature type="region of interest" description="Disordered" evidence="1">
    <location>
        <begin position="1"/>
        <end position="21"/>
    </location>
</feature>
<dbReference type="AlphaFoldDB" id="A0AAN6N443"/>
<organism evidence="3 4">
    <name type="scientific">Diplogelasinospora grovesii</name>
    <dbReference type="NCBI Taxonomy" id="303347"/>
    <lineage>
        <taxon>Eukaryota</taxon>
        <taxon>Fungi</taxon>
        <taxon>Dikarya</taxon>
        <taxon>Ascomycota</taxon>
        <taxon>Pezizomycotina</taxon>
        <taxon>Sordariomycetes</taxon>
        <taxon>Sordariomycetidae</taxon>
        <taxon>Sordariales</taxon>
        <taxon>Diplogelasinosporaceae</taxon>
        <taxon>Diplogelasinospora</taxon>
    </lineage>
</organism>
<evidence type="ECO:0000313" key="4">
    <source>
        <dbReference type="Proteomes" id="UP001303473"/>
    </source>
</evidence>
<comment type="caution">
    <text evidence="3">The sequence shown here is derived from an EMBL/GenBank/DDBJ whole genome shotgun (WGS) entry which is preliminary data.</text>
</comment>
<dbReference type="Pfam" id="PF06985">
    <property type="entry name" value="HET"/>
    <property type="match status" value="1"/>
</dbReference>
<feature type="compositionally biased region" description="Polar residues" evidence="1">
    <location>
        <begin position="338"/>
        <end position="354"/>
    </location>
</feature>
<proteinExistence type="predicted"/>
<evidence type="ECO:0000256" key="1">
    <source>
        <dbReference type="SAM" id="MobiDB-lite"/>
    </source>
</evidence>
<gene>
    <name evidence="3" type="ORF">QBC46DRAFT_355590</name>
</gene>
<dbReference type="Proteomes" id="UP001303473">
    <property type="component" value="Unassembled WGS sequence"/>
</dbReference>
<name>A0AAN6N443_9PEZI</name>
<reference evidence="4" key="1">
    <citation type="journal article" date="2023" name="Mol. Phylogenet. Evol.">
        <title>Genome-scale phylogeny and comparative genomics of the fungal order Sordariales.</title>
        <authorList>
            <person name="Hensen N."/>
            <person name="Bonometti L."/>
            <person name="Westerberg I."/>
            <person name="Brannstrom I.O."/>
            <person name="Guillou S."/>
            <person name="Cros-Aarteil S."/>
            <person name="Calhoun S."/>
            <person name="Haridas S."/>
            <person name="Kuo A."/>
            <person name="Mondo S."/>
            <person name="Pangilinan J."/>
            <person name="Riley R."/>
            <person name="LaButti K."/>
            <person name="Andreopoulos B."/>
            <person name="Lipzen A."/>
            <person name="Chen C."/>
            <person name="Yan M."/>
            <person name="Daum C."/>
            <person name="Ng V."/>
            <person name="Clum A."/>
            <person name="Steindorff A."/>
            <person name="Ohm R.A."/>
            <person name="Martin F."/>
            <person name="Silar P."/>
            <person name="Natvig D.O."/>
            <person name="Lalanne C."/>
            <person name="Gautier V."/>
            <person name="Ament-Velasquez S.L."/>
            <person name="Kruys A."/>
            <person name="Hutchinson M.I."/>
            <person name="Powell A.J."/>
            <person name="Barry K."/>
            <person name="Miller A.N."/>
            <person name="Grigoriev I.V."/>
            <person name="Debuchy R."/>
            <person name="Gladieux P."/>
            <person name="Hiltunen Thoren M."/>
            <person name="Johannesson H."/>
        </authorList>
    </citation>
    <scope>NUCLEOTIDE SEQUENCE [LARGE SCALE GENOMIC DNA]</scope>
    <source>
        <strain evidence="4">CBS 340.73</strain>
    </source>
</reference>
<evidence type="ECO:0000259" key="2">
    <source>
        <dbReference type="Pfam" id="PF06985"/>
    </source>
</evidence>
<feature type="domain" description="Heterokaryon incompatibility" evidence="2">
    <location>
        <begin position="82"/>
        <end position="171"/>
    </location>
</feature>
<evidence type="ECO:0000313" key="3">
    <source>
        <dbReference type="EMBL" id="KAK3938827.1"/>
    </source>
</evidence>
<dbReference type="EMBL" id="MU853822">
    <property type="protein sequence ID" value="KAK3938827.1"/>
    <property type="molecule type" value="Genomic_DNA"/>
</dbReference>
<protein>
    <recommendedName>
        <fullName evidence="2">Heterokaryon incompatibility domain-containing protein</fullName>
    </recommendedName>
</protein>
<keyword evidence="4" id="KW-1185">Reference proteome</keyword>
<dbReference type="InterPro" id="IPR010730">
    <property type="entry name" value="HET"/>
</dbReference>
<feature type="region of interest" description="Disordered" evidence="1">
    <location>
        <begin position="332"/>
        <end position="354"/>
    </location>
</feature>
<dbReference type="PANTHER" id="PTHR33112:SF10">
    <property type="entry name" value="TOL"/>
    <property type="match status" value="1"/>
</dbReference>
<accession>A0AAN6N443</accession>
<sequence>MKGGSAASQIMPESDNTNSPRTMDAIRVWTQECSEKHAICKARRNGQSWHPSRLLDLGLSSLPYDQRCRIVSRDLIAHDEPYATLSHRWSVGDIIRLTTENISDFSTSGVLISSMSRTFQECISFVRAMHIRYLWIDSLCIIQEGDDGVDWDCEAKTMHDVYRNSRLNISADWGDVEVSNSPLDKRGWVLQERLLSPRNVHFCRNEVFWECCEATLCESFPRQYISADVLDYNNTANLKRFNGDELLRRCNILRGMQDFARINPQYQLWHDILSAYGRCRLTYPSDRLVAVSGVARYLKPALDDTYVLGLWLRYLAAEMLLCRTSTELIKPGDPEDNTIGSCPGTGTQRSGSKAPSFSWAAADGDFAPGHSLQRGMLPEVLCVDYRSGPSVAAQESLRLKDAFTSSAAAEEPMVEIRVTATLKRMRLRRDICGIYLVVVPLTGSDSTNAVEGVGLQAWPNTITLGEEDDETDSYAMAILDRAIYSSEFPELEQKVFYYVPWKDTFGCDEGAPHGACHQTHALLFQPGHELLHRNRSELVVVADGQGQETLGLGLLGVQQEILCVKSSTSSS</sequence>